<accession>A0A0V1LAR0</accession>
<evidence type="ECO:0000313" key="3">
    <source>
        <dbReference type="Proteomes" id="UP000054721"/>
    </source>
</evidence>
<proteinExistence type="predicted"/>
<evidence type="ECO:0008006" key="4">
    <source>
        <dbReference type="Google" id="ProtNLM"/>
    </source>
</evidence>
<protein>
    <recommendedName>
        <fullName evidence="4">CCHC-type domain-containing protein</fullName>
    </recommendedName>
</protein>
<dbReference type="Proteomes" id="UP000054721">
    <property type="component" value="Unassembled WGS sequence"/>
</dbReference>
<organism evidence="2 3">
    <name type="scientific">Trichinella nativa</name>
    <dbReference type="NCBI Taxonomy" id="6335"/>
    <lineage>
        <taxon>Eukaryota</taxon>
        <taxon>Metazoa</taxon>
        <taxon>Ecdysozoa</taxon>
        <taxon>Nematoda</taxon>
        <taxon>Enoplea</taxon>
        <taxon>Dorylaimia</taxon>
        <taxon>Trichinellida</taxon>
        <taxon>Trichinellidae</taxon>
        <taxon>Trichinella</taxon>
    </lineage>
</organism>
<dbReference type="AlphaFoldDB" id="A0A0V1LAR0"/>
<reference evidence="2 3" key="1">
    <citation type="submission" date="2015-05" db="EMBL/GenBank/DDBJ databases">
        <title>Evolution of Trichinella species and genotypes.</title>
        <authorList>
            <person name="Korhonen P.K."/>
            <person name="Edoardo P."/>
            <person name="Giuseppe L.R."/>
            <person name="Gasser R.B."/>
        </authorList>
    </citation>
    <scope>NUCLEOTIDE SEQUENCE [LARGE SCALE GENOMIC DNA]</scope>
    <source>
        <strain evidence="2">ISS10</strain>
    </source>
</reference>
<dbReference type="EMBL" id="JYDW01000090">
    <property type="protein sequence ID" value="KRZ56621.1"/>
    <property type="molecule type" value="Genomic_DNA"/>
</dbReference>
<sequence>MPKVSSQPPPKKLDVGKKRLVRLLGELNQLLEEEAAVPLIEEQLRMLEEHYRQIEELQAKARALITEKQARDEVPRSTRPEKWKVRQPRLELPKFHGDIRKFQEFWNQLEVSVHEQADLSNATNLAYLRRCLTVQLWMQYEVHRQQTKGMSLQMNEGVYSMTALGKDPRNGDLSVAEIMIATVRERPPNSVRIQWDKLTLEDSSLNLPAFLRFLQEQVELSDAVRKTNYLRLEEKRSMSAVEKPKNSGQGSEAQNTVAFVVCRFCQKQHALSECSSLRHASRQKQREVETRYRLCFSCLKPGHFSSACKRSR</sequence>
<gene>
    <name evidence="2" type="ORF">T02_1200</name>
</gene>
<dbReference type="OrthoDB" id="7444419at2759"/>
<comment type="caution">
    <text evidence="2">The sequence shown here is derived from an EMBL/GenBank/DDBJ whole genome shotgun (WGS) entry which is preliminary data.</text>
</comment>
<keyword evidence="3" id="KW-1185">Reference proteome</keyword>
<evidence type="ECO:0000313" key="2">
    <source>
        <dbReference type="EMBL" id="KRZ56621.1"/>
    </source>
</evidence>
<keyword evidence="1" id="KW-0175">Coiled coil</keyword>
<name>A0A0V1LAR0_9BILA</name>
<feature type="coiled-coil region" evidence="1">
    <location>
        <begin position="40"/>
        <end position="67"/>
    </location>
</feature>
<evidence type="ECO:0000256" key="1">
    <source>
        <dbReference type="SAM" id="Coils"/>
    </source>
</evidence>